<evidence type="ECO:0000256" key="1">
    <source>
        <dbReference type="SAM" id="MobiDB-lite"/>
    </source>
</evidence>
<feature type="region of interest" description="Disordered" evidence="1">
    <location>
        <begin position="27"/>
        <end position="48"/>
    </location>
</feature>
<dbReference type="RefSeq" id="WP_038075341.1">
    <property type="nucleotide sequence ID" value="NZ_JHEG04000001.1"/>
</dbReference>
<feature type="region of interest" description="Disordered" evidence="1">
    <location>
        <begin position="140"/>
        <end position="190"/>
    </location>
</feature>
<keyword evidence="2" id="KW-0732">Signal</keyword>
<feature type="compositionally biased region" description="Polar residues" evidence="1">
    <location>
        <begin position="27"/>
        <end position="43"/>
    </location>
</feature>
<evidence type="ECO:0000256" key="2">
    <source>
        <dbReference type="SAM" id="SignalP"/>
    </source>
</evidence>
<proteinExistence type="predicted"/>
<dbReference type="EMBL" id="JHEG04000001">
    <property type="protein sequence ID" value="KAF3884421.1"/>
    <property type="molecule type" value="Genomic_DNA"/>
</dbReference>
<comment type="caution">
    <text evidence="4">The sequence shown here is derived from an EMBL/GenBank/DDBJ whole genome shotgun (WGS) entry which is preliminary data.</text>
</comment>
<evidence type="ECO:0000313" key="5">
    <source>
        <dbReference type="Proteomes" id="UP000029738"/>
    </source>
</evidence>
<dbReference type="AlphaFoldDB" id="A0A0C1R182"/>
<dbReference type="STRING" id="1479485.DA73_0225010"/>
<evidence type="ECO:0000313" key="3">
    <source>
        <dbReference type="EMBL" id="KAF3884421.1"/>
    </source>
</evidence>
<keyword evidence="5" id="KW-1185">Reference proteome</keyword>
<reference evidence="3" key="2">
    <citation type="submission" date="2019-11" db="EMBL/GenBank/DDBJ databases">
        <title>Improved Assembly of Tolypothrix boutellei genome.</title>
        <authorList>
            <person name="Sarangi A.N."/>
            <person name="Mukherjee M."/>
            <person name="Ghosh S."/>
            <person name="Singh D."/>
            <person name="Das A."/>
            <person name="Kant S."/>
            <person name="Prusty A."/>
            <person name="Tripathy S."/>
        </authorList>
    </citation>
    <scope>NUCLEOTIDE SEQUENCE</scope>
    <source>
        <strain evidence="3">VB521301</strain>
    </source>
</reference>
<name>A0A0C1R182_9CYAN</name>
<sequence length="190" mass="20177">MKIHRLLVIAAVPILISACSLAGAGSSTANNSDRIAQDSSQPGEQRGWRGRRRLNFAEAAQKLGVTEAKLKEALGVPSTDTETNENGRPRRPRLDIRGAAAKLGVTEEQLVNALGLPPRPNFAAAAKKLGVTEEKLKEAVGVPTNATDSSNQDRPRRPRVDIKGGAAKLGVTEEELTNALGIPPRPPSQQ</sequence>
<protein>
    <recommendedName>
        <fullName evidence="6">HTH cro/C1-type domain-containing protein</fullName>
    </recommendedName>
</protein>
<feature type="signal peptide" evidence="2">
    <location>
        <begin position="1"/>
        <end position="22"/>
    </location>
</feature>
<feature type="chain" id="PRO_5036532978" description="HTH cro/C1-type domain-containing protein" evidence="2">
    <location>
        <begin position="23"/>
        <end position="190"/>
    </location>
</feature>
<reference evidence="4" key="1">
    <citation type="journal article" date="2015" name="Genome Announc.">
        <title>Draft Genome Sequence of Tolypothrix boutellei Strain VB521301.</title>
        <authorList>
            <person name="Chandrababunaidu M.M."/>
            <person name="Singh D."/>
            <person name="Sen D."/>
            <person name="Bhan S."/>
            <person name="Das S."/>
            <person name="Gupta A."/>
            <person name="Adhikary S.P."/>
            <person name="Tripathy S."/>
        </authorList>
    </citation>
    <scope>NUCLEOTIDE SEQUENCE</scope>
    <source>
        <strain evidence="4">VB521301</strain>
    </source>
</reference>
<dbReference type="Proteomes" id="UP000029738">
    <property type="component" value="Unassembled WGS sequence"/>
</dbReference>
<evidence type="ECO:0000313" key="4">
    <source>
        <dbReference type="EMBL" id="KIE09613.1"/>
    </source>
</evidence>
<feature type="compositionally biased region" description="Basic and acidic residues" evidence="1">
    <location>
        <begin position="151"/>
        <end position="162"/>
    </location>
</feature>
<dbReference type="OrthoDB" id="484480at2"/>
<accession>A0A0C1R182</accession>
<dbReference type="PROSITE" id="PS51257">
    <property type="entry name" value="PROKAR_LIPOPROTEIN"/>
    <property type="match status" value="1"/>
</dbReference>
<organism evidence="4">
    <name type="scientific">Tolypothrix bouteillei VB521301</name>
    <dbReference type="NCBI Taxonomy" id="1479485"/>
    <lineage>
        <taxon>Bacteria</taxon>
        <taxon>Bacillati</taxon>
        <taxon>Cyanobacteriota</taxon>
        <taxon>Cyanophyceae</taxon>
        <taxon>Nostocales</taxon>
        <taxon>Tolypothrichaceae</taxon>
        <taxon>Tolypothrix</taxon>
    </lineage>
</organism>
<dbReference type="EMBL" id="JHEG02000054">
    <property type="protein sequence ID" value="KIE09613.1"/>
    <property type="molecule type" value="Genomic_DNA"/>
</dbReference>
<evidence type="ECO:0008006" key="6">
    <source>
        <dbReference type="Google" id="ProtNLM"/>
    </source>
</evidence>
<gene>
    <name evidence="4" type="ORF">DA73_0225010</name>
    <name evidence="3" type="ORF">DA73_0400002230</name>
</gene>